<gene>
    <name evidence="2" type="ORF">LSG31_15645</name>
</gene>
<evidence type="ECO:0000256" key="1">
    <source>
        <dbReference type="SAM" id="SignalP"/>
    </source>
</evidence>
<dbReference type="RefSeq" id="WP_347436012.1">
    <property type="nucleotide sequence ID" value="NZ_CP089291.1"/>
</dbReference>
<feature type="chain" id="PRO_5045778656" description="LysM domain-containing protein" evidence="1">
    <location>
        <begin position="29"/>
        <end position="238"/>
    </location>
</feature>
<name>A0ABY4CN88_9BACL</name>
<feature type="signal peptide" evidence="1">
    <location>
        <begin position="1"/>
        <end position="28"/>
    </location>
</feature>
<dbReference type="EMBL" id="CP089291">
    <property type="protein sequence ID" value="UOF89325.1"/>
    <property type="molecule type" value="Genomic_DNA"/>
</dbReference>
<evidence type="ECO:0000313" key="2">
    <source>
        <dbReference type="EMBL" id="UOF89325.1"/>
    </source>
</evidence>
<organism evidence="2 3">
    <name type="scientific">Fodinisporobacter ferrooxydans</name>
    <dbReference type="NCBI Taxonomy" id="2901836"/>
    <lineage>
        <taxon>Bacteria</taxon>
        <taxon>Bacillati</taxon>
        <taxon>Bacillota</taxon>
        <taxon>Bacilli</taxon>
        <taxon>Bacillales</taxon>
        <taxon>Alicyclobacillaceae</taxon>
        <taxon>Fodinisporobacter</taxon>
    </lineage>
</organism>
<dbReference type="Proteomes" id="UP000830167">
    <property type="component" value="Chromosome"/>
</dbReference>
<keyword evidence="1" id="KW-0732">Signal</keyword>
<proteinExistence type="predicted"/>
<protein>
    <recommendedName>
        <fullName evidence="4">LysM domain-containing protein</fullName>
    </recommendedName>
</protein>
<evidence type="ECO:0008006" key="4">
    <source>
        <dbReference type="Google" id="ProtNLM"/>
    </source>
</evidence>
<evidence type="ECO:0000313" key="3">
    <source>
        <dbReference type="Proteomes" id="UP000830167"/>
    </source>
</evidence>
<reference evidence="2" key="1">
    <citation type="submission" date="2021-12" db="EMBL/GenBank/DDBJ databases">
        <title>Alicyclobacillaceae gen. nov., sp. nov., isolated from chalcocite enrichment system.</title>
        <authorList>
            <person name="Jiang Z."/>
        </authorList>
    </citation>
    <scope>NUCLEOTIDE SEQUENCE</scope>
    <source>
        <strain evidence="2">MYW30-H2</strain>
    </source>
</reference>
<sequence length="238" mass="25610">MVSKKVLGWIAAATIAGVGASAAIPAFAASNTAATTNQQTGAAEHHHKHPDHLKEVASVLGIDAKTLRADLKAGQSIADVAQSKGISEQTVISKLQDDLKSHLDVAVKNGKMTADKEQTILAKAPARIQKLVEHKGLFKKHKHHKRQMLFNEVSSVIGVDKQTLRADLKAGQSIAEVAQSKGISEQTLIADLQGKLQSRLDQAVADGKITKEKESQILSHAQTRIQKLVEHKFVKKQA</sequence>
<accession>A0ABY4CN88</accession>
<keyword evidence="3" id="KW-1185">Reference proteome</keyword>